<feature type="region of interest" description="Disordered" evidence="4">
    <location>
        <begin position="336"/>
        <end position="356"/>
    </location>
</feature>
<dbReference type="Pfam" id="PF18027">
    <property type="entry name" value="Pepdidase_M14_N"/>
    <property type="match status" value="1"/>
</dbReference>
<evidence type="ECO:0000256" key="4">
    <source>
        <dbReference type="SAM" id="MobiDB-lite"/>
    </source>
</evidence>
<dbReference type="PROSITE" id="PS52035">
    <property type="entry name" value="PEPTIDASE_M14"/>
    <property type="match status" value="1"/>
</dbReference>
<dbReference type="Pfam" id="PF25571">
    <property type="entry name" value="TPR_CCP1_N"/>
    <property type="match status" value="1"/>
</dbReference>
<feature type="compositionally biased region" description="Polar residues" evidence="4">
    <location>
        <begin position="422"/>
        <end position="431"/>
    </location>
</feature>
<comment type="similarity">
    <text evidence="2 3">Belongs to the peptidase M14 family.</text>
</comment>
<dbReference type="InterPro" id="IPR016024">
    <property type="entry name" value="ARM-type_fold"/>
</dbReference>
<dbReference type="GO" id="GO:0008270">
    <property type="term" value="F:zinc ion binding"/>
    <property type="evidence" value="ECO:0007669"/>
    <property type="project" value="InterPro"/>
</dbReference>
<feature type="compositionally biased region" description="Low complexity" evidence="4">
    <location>
        <begin position="1021"/>
        <end position="1037"/>
    </location>
</feature>
<feature type="region of interest" description="Disordered" evidence="4">
    <location>
        <begin position="409"/>
        <end position="431"/>
    </location>
</feature>
<comment type="cofactor">
    <cofactor evidence="1">
        <name>Zn(2+)</name>
        <dbReference type="ChEBI" id="CHEBI:29105"/>
    </cofactor>
</comment>
<evidence type="ECO:0000256" key="3">
    <source>
        <dbReference type="PROSITE-ProRule" id="PRU01379"/>
    </source>
</evidence>
<dbReference type="InterPro" id="IPR000834">
    <property type="entry name" value="Peptidase_M14"/>
</dbReference>
<dbReference type="Pfam" id="PF00246">
    <property type="entry name" value="Peptidase_M14"/>
    <property type="match status" value="1"/>
</dbReference>
<evidence type="ECO:0000259" key="5">
    <source>
        <dbReference type="PROSITE" id="PS52035"/>
    </source>
</evidence>
<reference evidence="7" key="1">
    <citation type="submission" date="2016-11" db="UniProtKB">
        <authorList>
            <consortium name="WormBaseParasite"/>
        </authorList>
    </citation>
    <scope>IDENTIFICATION</scope>
</reference>
<dbReference type="SUPFAM" id="SSF48371">
    <property type="entry name" value="ARM repeat"/>
    <property type="match status" value="1"/>
</dbReference>
<dbReference type="PANTHER" id="PTHR12756:SF11">
    <property type="entry name" value="CYTOSOLIC CARBOXYPEPTIDASE 1"/>
    <property type="match status" value="1"/>
</dbReference>
<dbReference type="PANTHER" id="PTHR12756">
    <property type="entry name" value="CYTOSOLIC CARBOXYPEPTIDASE"/>
    <property type="match status" value="1"/>
</dbReference>
<name>A0A1I8G238_9PLAT</name>
<feature type="active site" description="Proton donor/acceptor" evidence="3">
    <location>
        <position position="937"/>
    </location>
</feature>
<dbReference type="GO" id="GO:0004181">
    <property type="term" value="F:metallocarboxypeptidase activity"/>
    <property type="evidence" value="ECO:0007669"/>
    <property type="project" value="InterPro"/>
</dbReference>
<dbReference type="Proteomes" id="UP000095280">
    <property type="component" value="Unplaced"/>
</dbReference>
<dbReference type="InterPro" id="IPR040626">
    <property type="entry name" value="Pepdidase_M14_N"/>
</dbReference>
<dbReference type="InterPro" id="IPR050821">
    <property type="entry name" value="Cytosolic_carboxypeptidase"/>
</dbReference>
<dbReference type="Gene3D" id="3.40.630.10">
    <property type="entry name" value="Zn peptidases"/>
    <property type="match status" value="1"/>
</dbReference>
<protein>
    <submittedName>
        <fullName evidence="7">Cytosolic carboxypeptidase 1</fullName>
    </submittedName>
</protein>
<feature type="domain" description="Peptidase M14" evidence="5">
    <location>
        <begin position="684"/>
        <end position="965"/>
    </location>
</feature>
<dbReference type="AlphaFoldDB" id="A0A1I8G238"/>
<dbReference type="Gene3D" id="2.60.40.3120">
    <property type="match status" value="1"/>
</dbReference>
<dbReference type="GO" id="GO:0006508">
    <property type="term" value="P:proteolysis"/>
    <property type="evidence" value="ECO:0007669"/>
    <property type="project" value="InterPro"/>
</dbReference>
<accession>A0A1I8G238</accession>
<evidence type="ECO:0000256" key="2">
    <source>
        <dbReference type="ARBA" id="ARBA00005988"/>
    </source>
</evidence>
<evidence type="ECO:0000313" key="6">
    <source>
        <dbReference type="Proteomes" id="UP000095280"/>
    </source>
</evidence>
<evidence type="ECO:0000256" key="1">
    <source>
        <dbReference type="ARBA" id="ARBA00001947"/>
    </source>
</evidence>
<keyword evidence="6" id="KW-1185">Reference proteome</keyword>
<dbReference type="WBParaSite" id="maker-uti_cns_0000659-snap-gene-1.2-mRNA-1">
    <property type="protein sequence ID" value="maker-uti_cns_0000659-snap-gene-1.2-mRNA-1"/>
    <property type="gene ID" value="maker-uti_cns_0000659-snap-gene-1.2"/>
</dbReference>
<proteinExistence type="inferred from homology"/>
<sequence>MDGSKIKNYFEALIKHHRNSANHSRVRLDDSGHGNIRSVISRLLQALQNQDKLNRDWLLRQPNYAQSLVLTLQSVPDRAVQLCSANCIAELLGHANTARRAQVFVKHGATMALCQSMAQEWRESAPNEAMLMLLHQILTKLAPKDKRLPARLRQHQCLPITLSLLRHCALASPGSGRQAHVPLALLKSACLSSQRNAAAAGRSGAVQQLLKLTEQCGRRQLTLLKLALDTLICLTRLRSNAARALGNGGLGLALAQFEDWQRRDNRNRNVPIRRALLLLLKQLTAVRAGRRALMELGGAEALYQLCRGSLGNAELEPLTSAATLILRQCAPRTRLPVPTPMSPHNEAASQASPGPVSLPCLSKQSSGLASSASYLLNSSNMMASLEQSLTKSMRLSATDTSLLSVAAKPLTSRSQQQQQQQRVSPWLSTTSDSSGVSILTERYVRLSNRVKSVARFQMLGYPDLIGATSPPYREALTERKSVCTQALVLEDARRWIDPSDIIDRVVYDLDDLIARSRSAASNTNRLINEDELELQQQQPPQQLNSHLTFESRFESGNLRRAIQVRRREYDLLLNPDIGHRGHLQWFYFRLSNCEAGVPYRFNIINCEKPGSQFTCGMRPLLFSVKEAMLGRAYWLRAGKDVCYYRNQYWRPKTANSGPRMPYYTASFTLTFKHSGDICYLAYYIPYTYTRLLADLEEWQSAGSDGGDILFSKQCLGNSLGGNQIHLVTVTAEPVDSNRPVVLITGRVHPGESNASWTVRGLGNYLVSPAARQLRREFIFKLVPMLNPDGVINGNHRCSLSAEDLNRAWLRPTVARQPEIYHTKGLLGLLCLTGHRPALYIDCHGHSRRNNVFMFGCSPTQSWVQGVDRNNPGWLLGAGGSGPPAEDPGYRALPRLLAQSAPAFSWSNCCFTVEKAKEATARVVVWRQMRIQCAYTLEASYSCCDQGLYRGFHMGVRELEEMGAKLAECLIRWKAFRSIPPSSATVAATAAVSPSVSAASRSATFLVGSDTEDRDENFLLQDGNSDGNDGDDSSAGSDLGHRRLSQEFLNEPDNELY</sequence>
<feature type="region of interest" description="Disordered" evidence="4">
    <location>
        <begin position="1013"/>
        <end position="1056"/>
    </location>
</feature>
<organism evidence="6 7">
    <name type="scientific">Macrostomum lignano</name>
    <dbReference type="NCBI Taxonomy" id="282301"/>
    <lineage>
        <taxon>Eukaryota</taxon>
        <taxon>Metazoa</taxon>
        <taxon>Spiralia</taxon>
        <taxon>Lophotrochozoa</taxon>
        <taxon>Platyhelminthes</taxon>
        <taxon>Rhabditophora</taxon>
        <taxon>Macrostomorpha</taxon>
        <taxon>Macrostomida</taxon>
        <taxon>Macrostomidae</taxon>
        <taxon>Macrostomum</taxon>
    </lineage>
</organism>
<evidence type="ECO:0000313" key="7">
    <source>
        <dbReference type="WBParaSite" id="maker-uti_cns_0000659-snap-gene-1.2-mRNA-1"/>
    </source>
</evidence>
<dbReference type="SUPFAM" id="SSF53187">
    <property type="entry name" value="Zn-dependent exopeptidases"/>
    <property type="match status" value="1"/>
</dbReference>